<name>A0A6J4IIG7_9SPHI</name>
<organism evidence="1">
    <name type="scientific">uncultured Cytophagales bacterium</name>
    <dbReference type="NCBI Taxonomy" id="158755"/>
    <lineage>
        <taxon>Bacteria</taxon>
        <taxon>Pseudomonadati</taxon>
        <taxon>Bacteroidota</taxon>
        <taxon>Sphingobacteriia</taxon>
        <taxon>Sphingobacteriales</taxon>
        <taxon>environmental samples</taxon>
    </lineage>
</organism>
<sequence>MGGENRSRRRGRAFPRPKRAFSAKLAHFPVTAGVLPLFLPEKGNHGDTENLA</sequence>
<dbReference type="EMBL" id="CADCTQ010000177">
    <property type="protein sequence ID" value="CAA9250955.1"/>
    <property type="molecule type" value="Genomic_DNA"/>
</dbReference>
<protein>
    <submittedName>
        <fullName evidence="1">Uncharacterized protein</fullName>
    </submittedName>
</protein>
<evidence type="ECO:0000313" key="1">
    <source>
        <dbReference type="EMBL" id="CAA9250955.1"/>
    </source>
</evidence>
<proteinExistence type="predicted"/>
<gene>
    <name evidence="1" type="ORF">AVDCRST_MAG56-1934</name>
</gene>
<dbReference type="AlphaFoldDB" id="A0A6J4IIG7"/>
<accession>A0A6J4IIG7</accession>
<reference evidence="1" key="1">
    <citation type="submission" date="2020-02" db="EMBL/GenBank/DDBJ databases">
        <authorList>
            <person name="Meier V. D."/>
        </authorList>
    </citation>
    <scope>NUCLEOTIDE SEQUENCE</scope>
    <source>
        <strain evidence="1">AVDCRST_MAG56</strain>
    </source>
</reference>